<dbReference type="PANTHER" id="PTHR45927">
    <property type="entry name" value="LYSM-DOMAIN RECEPTOR-LIKE KINASE-RELATED"/>
    <property type="match status" value="1"/>
</dbReference>
<dbReference type="InterPro" id="IPR056561">
    <property type="entry name" value="NFP_LYK_LysM1"/>
</dbReference>
<keyword evidence="1" id="KW-0472">Membrane</keyword>
<dbReference type="Gene3D" id="1.10.510.10">
    <property type="entry name" value="Transferase(Phosphotransferase) domain 1"/>
    <property type="match status" value="2"/>
</dbReference>
<dbReference type="EMBL" id="BAABME010012579">
    <property type="protein sequence ID" value="GAA0185284.1"/>
    <property type="molecule type" value="Genomic_DNA"/>
</dbReference>
<feature type="transmembrane region" description="Helical" evidence="1">
    <location>
        <begin position="245"/>
        <end position="266"/>
    </location>
</feature>
<dbReference type="InterPro" id="IPR011009">
    <property type="entry name" value="Kinase-like_dom_sf"/>
</dbReference>
<dbReference type="Pfam" id="PF07714">
    <property type="entry name" value="PK_Tyr_Ser-Thr"/>
    <property type="match status" value="1"/>
</dbReference>
<protein>
    <submittedName>
        <fullName evidence="4">Transmembrane signal receptor</fullName>
    </submittedName>
</protein>
<accession>A0AAV3RXV6</accession>
<feature type="signal peptide" evidence="2">
    <location>
        <begin position="1"/>
        <end position="20"/>
    </location>
</feature>
<evidence type="ECO:0000259" key="3">
    <source>
        <dbReference type="PROSITE" id="PS50011"/>
    </source>
</evidence>
<dbReference type="GO" id="GO:0004672">
    <property type="term" value="F:protein kinase activity"/>
    <property type="evidence" value="ECO:0007669"/>
    <property type="project" value="InterPro"/>
</dbReference>
<evidence type="ECO:0000256" key="1">
    <source>
        <dbReference type="SAM" id="Phobius"/>
    </source>
</evidence>
<name>A0AAV3RXV6_LITER</name>
<dbReference type="Gene3D" id="3.30.200.20">
    <property type="entry name" value="Phosphorylase Kinase, domain 1"/>
    <property type="match status" value="1"/>
</dbReference>
<dbReference type="InterPro" id="IPR001245">
    <property type="entry name" value="Ser-Thr/Tyr_kinase_cat_dom"/>
</dbReference>
<proteinExistence type="predicted"/>
<keyword evidence="1" id="KW-1133">Transmembrane helix</keyword>
<evidence type="ECO:0000313" key="5">
    <source>
        <dbReference type="Proteomes" id="UP001454036"/>
    </source>
</evidence>
<keyword evidence="4" id="KW-0675">Receptor</keyword>
<dbReference type="Pfam" id="PF23446">
    <property type="entry name" value="LysM1_NFP_LYK"/>
    <property type="match status" value="1"/>
</dbReference>
<feature type="chain" id="PRO_5043864759" evidence="2">
    <location>
        <begin position="21"/>
        <end position="614"/>
    </location>
</feature>
<feature type="domain" description="Protein kinase" evidence="3">
    <location>
        <begin position="304"/>
        <end position="588"/>
    </location>
</feature>
<evidence type="ECO:0000256" key="2">
    <source>
        <dbReference type="SAM" id="SignalP"/>
    </source>
</evidence>
<dbReference type="InterPro" id="IPR059143">
    <property type="entry name" value="NFP_LysM2"/>
</dbReference>
<keyword evidence="5" id="KW-1185">Reference proteome</keyword>
<dbReference type="Pfam" id="PF23457">
    <property type="entry name" value="LysM2_NFP"/>
    <property type="match status" value="1"/>
</dbReference>
<dbReference type="SUPFAM" id="SSF56112">
    <property type="entry name" value="Protein kinase-like (PK-like)"/>
    <property type="match status" value="1"/>
</dbReference>
<dbReference type="GO" id="GO:0005524">
    <property type="term" value="F:ATP binding"/>
    <property type="evidence" value="ECO:0007669"/>
    <property type="project" value="InterPro"/>
</dbReference>
<dbReference type="PANTHER" id="PTHR45927:SF2">
    <property type="entry name" value="SERINE_THREONINE RECEPTOR-LIKE KINASE NFP"/>
    <property type="match status" value="1"/>
</dbReference>
<keyword evidence="2" id="KW-0732">Signal</keyword>
<comment type="caution">
    <text evidence="4">The sequence shown here is derived from an EMBL/GenBank/DDBJ whole genome shotgun (WGS) entry which is preliminary data.</text>
</comment>
<dbReference type="Pfam" id="PF23462">
    <property type="entry name" value="LysM3_NFP"/>
    <property type="match status" value="1"/>
</dbReference>
<organism evidence="4 5">
    <name type="scientific">Lithospermum erythrorhizon</name>
    <name type="common">Purple gromwell</name>
    <name type="synonym">Lithospermum officinale var. erythrorhizon</name>
    <dbReference type="NCBI Taxonomy" id="34254"/>
    <lineage>
        <taxon>Eukaryota</taxon>
        <taxon>Viridiplantae</taxon>
        <taxon>Streptophyta</taxon>
        <taxon>Embryophyta</taxon>
        <taxon>Tracheophyta</taxon>
        <taxon>Spermatophyta</taxon>
        <taxon>Magnoliopsida</taxon>
        <taxon>eudicotyledons</taxon>
        <taxon>Gunneridae</taxon>
        <taxon>Pentapetalae</taxon>
        <taxon>asterids</taxon>
        <taxon>lamiids</taxon>
        <taxon>Boraginales</taxon>
        <taxon>Boraginaceae</taxon>
        <taxon>Boraginoideae</taxon>
        <taxon>Lithospermeae</taxon>
        <taxon>Lithospermum</taxon>
    </lineage>
</organism>
<dbReference type="InterPro" id="IPR059144">
    <property type="entry name" value="NFP_LysM3"/>
</dbReference>
<dbReference type="PROSITE" id="PS50011">
    <property type="entry name" value="PROTEIN_KINASE_DOM"/>
    <property type="match status" value="1"/>
</dbReference>
<dbReference type="InterPro" id="IPR000719">
    <property type="entry name" value="Prot_kinase_dom"/>
</dbReference>
<sequence>MAISSLCILLVLLLVIFSSAYVTMQSLVPGDSTDFSCSQNKTASCDSYVTYRATSPYFMDLGNISDLFGVSRLNIMKANSLASENAQLFPNQLLLIPIRCNCNGSYFFSSISYQIKKSDSFYSVSIDALQNLTHFLLVQDMNPTFKPENLTVGDEVIFPLLCKCPSKTYTDRGINHLITYVLQPKDELLVVSETFNVSADDITRENGLKNYTGEICLPMLVPVKNASITQHFAPPVSRPKSSNQMLLIAAGISGAVLILLATVFLVKHLFSRKKKSLVGNCSSSETSDFLKKSEGTKKGTFEAKNSLDKLLPGVSGYLAKPTTYDFNMVIEATMDFSERQRIGGSVFKAKICDQNLAVKKTEDATEDLKILLRVNHANLVKLMGVASDNYGNHFLVYEYAENGSLDIWLSSELSHSSSSAGFLSWSQRLQIALDVANGLQYLHEHTQPSIAHRDITSSNILLDSKFKAKISNFSTARPVANIDILKVDVFSFGVILMELLSGRRSIQTTENGEIVILWKEMKGILENEGNREERLRQWMDARLEGFYPIDGAFSLASLAMACTAEKSSDRPKMGEVVFSLCVLTQSAMDMYEKPCFFGLEVEEDLKVISPVIAR</sequence>
<dbReference type="InterPro" id="IPR052611">
    <property type="entry name" value="Plant_RLK_LysM"/>
</dbReference>
<dbReference type="AlphaFoldDB" id="A0AAV3RXV6"/>
<keyword evidence="1 4" id="KW-0812">Transmembrane</keyword>
<gene>
    <name evidence="4" type="ORF">LIER_32572</name>
</gene>
<evidence type="ECO:0000313" key="4">
    <source>
        <dbReference type="EMBL" id="GAA0185284.1"/>
    </source>
</evidence>
<dbReference type="Proteomes" id="UP001454036">
    <property type="component" value="Unassembled WGS sequence"/>
</dbReference>
<reference evidence="4 5" key="1">
    <citation type="submission" date="2024-01" db="EMBL/GenBank/DDBJ databases">
        <title>The complete chloroplast genome sequence of Lithospermum erythrorhizon: insights into the phylogenetic relationship among Boraginaceae species and the maternal lineages of purple gromwells.</title>
        <authorList>
            <person name="Okada T."/>
            <person name="Watanabe K."/>
        </authorList>
    </citation>
    <scope>NUCLEOTIDE SEQUENCE [LARGE SCALE GENOMIC DNA]</scope>
</reference>